<gene>
    <name evidence="8" type="ORF">DIATSA_LOCUS12065</name>
</gene>
<evidence type="ECO:0000256" key="2">
    <source>
        <dbReference type="ARBA" id="ARBA00022448"/>
    </source>
</evidence>
<sequence length="141" mass="15190">MLGMIGLGSFFYVTSSTKSVAGFMNFLPLMSLILIVFCYSAGPGSIIWALTAELFDNSARAFGLSIGLTTNMISIFITTRYFASLMSTIGPAATYWSFGISCLLLCLFVIFLVPETKGKSFSDIQKAMGAKKVVCDEVGVK</sequence>
<evidence type="ECO:0000259" key="7">
    <source>
        <dbReference type="PROSITE" id="PS50850"/>
    </source>
</evidence>
<evidence type="ECO:0000313" key="9">
    <source>
        <dbReference type="Proteomes" id="UP001153714"/>
    </source>
</evidence>
<dbReference type="PANTHER" id="PTHR48020:SF12">
    <property type="entry name" value="PROTON MYO-INOSITOL COTRANSPORTER"/>
    <property type="match status" value="1"/>
</dbReference>
<dbReference type="GO" id="GO:0022857">
    <property type="term" value="F:transmembrane transporter activity"/>
    <property type="evidence" value="ECO:0007669"/>
    <property type="project" value="InterPro"/>
</dbReference>
<evidence type="ECO:0000256" key="1">
    <source>
        <dbReference type="ARBA" id="ARBA00004141"/>
    </source>
</evidence>
<name>A0A9P0CC56_9NEOP</name>
<feature type="transmembrane region" description="Helical" evidence="6">
    <location>
        <begin position="62"/>
        <end position="83"/>
    </location>
</feature>
<proteinExistence type="predicted"/>
<feature type="domain" description="Major facilitator superfamily (MFS) profile" evidence="7">
    <location>
        <begin position="1"/>
        <end position="117"/>
    </location>
</feature>
<keyword evidence="3 6" id="KW-0812">Transmembrane</keyword>
<dbReference type="InterPro" id="IPR036259">
    <property type="entry name" value="MFS_trans_sf"/>
</dbReference>
<reference evidence="8" key="2">
    <citation type="submission" date="2022-10" db="EMBL/GenBank/DDBJ databases">
        <authorList>
            <consortium name="ENA_rothamsted_submissions"/>
            <consortium name="culmorum"/>
            <person name="King R."/>
        </authorList>
    </citation>
    <scope>NUCLEOTIDE SEQUENCE</scope>
</reference>
<evidence type="ECO:0000256" key="4">
    <source>
        <dbReference type="ARBA" id="ARBA00022989"/>
    </source>
</evidence>
<feature type="transmembrane region" description="Helical" evidence="6">
    <location>
        <begin position="26"/>
        <end position="50"/>
    </location>
</feature>
<protein>
    <recommendedName>
        <fullName evidence="7">Major facilitator superfamily (MFS) profile domain-containing protein</fullName>
    </recommendedName>
</protein>
<evidence type="ECO:0000256" key="6">
    <source>
        <dbReference type="SAM" id="Phobius"/>
    </source>
</evidence>
<keyword evidence="5 6" id="KW-0472">Membrane</keyword>
<reference evidence="8" key="1">
    <citation type="submission" date="2021-12" db="EMBL/GenBank/DDBJ databases">
        <authorList>
            <person name="King R."/>
        </authorList>
    </citation>
    <scope>NUCLEOTIDE SEQUENCE</scope>
</reference>
<dbReference type="AlphaFoldDB" id="A0A9P0CC56"/>
<evidence type="ECO:0000256" key="5">
    <source>
        <dbReference type="ARBA" id="ARBA00023136"/>
    </source>
</evidence>
<dbReference type="SUPFAM" id="SSF103473">
    <property type="entry name" value="MFS general substrate transporter"/>
    <property type="match status" value="1"/>
</dbReference>
<keyword evidence="2" id="KW-0813">Transport</keyword>
<evidence type="ECO:0000256" key="3">
    <source>
        <dbReference type="ARBA" id="ARBA00022692"/>
    </source>
</evidence>
<dbReference type="GO" id="GO:0016020">
    <property type="term" value="C:membrane"/>
    <property type="evidence" value="ECO:0007669"/>
    <property type="project" value="UniProtKB-SubCell"/>
</dbReference>
<dbReference type="InterPro" id="IPR005828">
    <property type="entry name" value="MFS_sugar_transport-like"/>
</dbReference>
<keyword evidence="9" id="KW-1185">Reference proteome</keyword>
<dbReference type="InterPro" id="IPR020846">
    <property type="entry name" value="MFS_dom"/>
</dbReference>
<comment type="subcellular location">
    <subcellularLocation>
        <location evidence="1">Membrane</location>
        <topology evidence="1">Multi-pass membrane protein</topology>
    </subcellularLocation>
</comment>
<dbReference type="Gene3D" id="1.20.1250.20">
    <property type="entry name" value="MFS general substrate transporter like domains"/>
    <property type="match status" value="1"/>
</dbReference>
<dbReference type="InterPro" id="IPR050814">
    <property type="entry name" value="Myo-inositol_Transporter"/>
</dbReference>
<keyword evidence="4 6" id="KW-1133">Transmembrane helix</keyword>
<dbReference type="PANTHER" id="PTHR48020">
    <property type="entry name" value="PROTON MYO-INOSITOL COTRANSPORTER"/>
    <property type="match status" value="1"/>
</dbReference>
<dbReference type="EMBL" id="OU893338">
    <property type="protein sequence ID" value="CAH0763298.1"/>
    <property type="molecule type" value="Genomic_DNA"/>
</dbReference>
<organism evidence="8 9">
    <name type="scientific">Diatraea saccharalis</name>
    <name type="common">sugarcane borer</name>
    <dbReference type="NCBI Taxonomy" id="40085"/>
    <lineage>
        <taxon>Eukaryota</taxon>
        <taxon>Metazoa</taxon>
        <taxon>Ecdysozoa</taxon>
        <taxon>Arthropoda</taxon>
        <taxon>Hexapoda</taxon>
        <taxon>Insecta</taxon>
        <taxon>Pterygota</taxon>
        <taxon>Neoptera</taxon>
        <taxon>Endopterygota</taxon>
        <taxon>Lepidoptera</taxon>
        <taxon>Glossata</taxon>
        <taxon>Ditrysia</taxon>
        <taxon>Pyraloidea</taxon>
        <taxon>Crambidae</taxon>
        <taxon>Crambinae</taxon>
        <taxon>Diatraea</taxon>
    </lineage>
</organism>
<dbReference type="PROSITE" id="PS50850">
    <property type="entry name" value="MFS"/>
    <property type="match status" value="1"/>
</dbReference>
<accession>A0A9P0CC56</accession>
<feature type="transmembrane region" description="Helical" evidence="6">
    <location>
        <begin position="95"/>
        <end position="113"/>
    </location>
</feature>
<dbReference type="OrthoDB" id="8120565at2759"/>
<dbReference type="Pfam" id="PF00083">
    <property type="entry name" value="Sugar_tr"/>
    <property type="match status" value="1"/>
</dbReference>
<evidence type="ECO:0000313" key="8">
    <source>
        <dbReference type="EMBL" id="CAH0763298.1"/>
    </source>
</evidence>
<dbReference type="Proteomes" id="UP001153714">
    <property type="component" value="Chromosome 7"/>
</dbReference>